<keyword evidence="6" id="KW-0805">Transcription regulation</keyword>
<dbReference type="InterPro" id="IPR052035">
    <property type="entry name" value="ZnF_BED_domain_contain"/>
</dbReference>
<proteinExistence type="predicted"/>
<evidence type="ECO:0000256" key="6">
    <source>
        <dbReference type="ARBA" id="ARBA00023015"/>
    </source>
</evidence>
<dbReference type="Pfam" id="PF05699">
    <property type="entry name" value="Dimer_Tnp_hAT"/>
    <property type="match status" value="1"/>
</dbReference>
<dbReference type="EMBL" id="LK032939">
    <property type="protein sequence ID" value="CDY50781.1"/>
    <property type="molecule type" value="Genomic_DNA"/>
</dbReference>
<keyword evidence="3" id="KW-0479">Metal-binding</keyword>
<evidence type="ECO:0000256" key="11">
    <source>
        <dbReference type="SAM" id="MobiDB-lite"/>
    </source>
</evidence>
<dbReference type="SMART" id="SM00614">
    <property type="entry name" value="ZnF_BED"/>
    <property type="match status" value="1"/>
</dbReference>
<dbReference type="GO" id="GO:0008270">
    <property type="term" value="F:zinc ion binding"/>
    <property type="evidence" value="ECO:0007669"/>
    <property type="project" value="UniProtKB-KW"/>
</dbReference>
<evidence type="ECO:0000256" key="5">
    <source>
        <dbReference type="ARBA" id="ARBA00022833"/>
    </source>
</evidence>
<evidence type="ECO:0000256" key="4">
    <source>
        <dbReference type="ARBA" id="ARBA00022771"/>
    </source>
</evidence>
<dbReference type="OMA" id="CRISSHR"/>
<dbReference type="Gramene" id="CDY59949">
    <property type="protein sequence ID" value="CDY59949"/>
    <property type="gene ID" value="GSBRNA2T00027920001"/>
</dbReference>
<dbReference type="EMBL" id="LK033824">
    <property type="protein sequence ID" value="CDY59949.1"/>
    <property type="molecule type" value="Genomic_DNA"/>
</dbReference>
<dbReference type="PANTHER" id="PTHR46481">
    <property type="entry name" value="ZINC FINGER BED DOMAIN-CONTAINING PROTEIN 4"/>
    <property type="match status" value="1"/>
</dbReference>
<protein>
    <submittedName>
        <fullName evidence="14">BnaA03g58810D protein</fullName>
    </submittedName>
    <submittedName>
        <fullName evidence="13">BnaA09g54100D protein</fullName>
    </submittedName>
</protein>
<feature type="domain" description="BED-type" evidence="12">
    <location>
        <begin position="61"/>
        <end position="129"/>
    </location>
</feature>
<gene>
    <name evidence="14" type="primary">BnaA03g58810D</name>
    <name evidence="13" type="synonym">BnaA09g54100D</name>
    <name evidence="14" type="ORF">GSBRNA2T00027920001</name>
    <name evidence="13" type="ORF">GSBRNA2T00097479001</name>
</gene>
<evidence type="ECO:0000256" key="9">
    <source>
        <dbReference type="ARBA" id="ARBA00023242"/>
    </source>
</evidence>
<dbReference type="Pfam" id="PF02892">
    <property type="entry name" value="zf-BED"/>
    <property type="match status" value="1"/>
</dbReference>
<dbReference type="InterPro" id="IPR025525">
    <property type="entry name" value="hAT-like_transposase_RNase-H"/>
</dbReference>
<reference evidence="14 15" key="1">
    <citation type="journal article" date="2014" name="Science">
        <title>Plant genetics. Early allopolyploid evolution in the post-Neolithic Brassica napus oilseed genome.</title>
        <authorList>
            <person name="Chalhoub B."/>
            <person name="Denoeud F."/>
            <person name="Liu S."/>
            <person name="Parkin I.A."/>
            <person name="Tang H."/>
            <person name="Wang X."/>
            <person name="Chiquet J."/>
            <person name="Belcram H."/>
            <person name="Tong C."/>
            <person name="Samans B."/>
            <person name="Correa M."/>
            <person name="Da Silva C."/>
            <person name="Just J."/>
            <person name="Falentin C."/>
            <person name="Koh C.S."/>
            <person name="Le Clainche I."/>
            <person name="Bernard M."/>
            <person name="Bento P."/>
            <person name="Noel B."/>
            <person name="Labadie K."/>
            <person name="Alberti A."/>
            <person name="Charles M."/>
            <person name="Arnaud D."/>
            <person name="Guo H."/>
            <person name="Daviaud C."/>
            <person name="Alamery S."/>
            <person name="Jabbari K."/>
            <person name="Zhao M."/>
            <person name="Edger P.P."/>
            <person name="Chelaifa H."/>
            <person name="Tack D."/>
            <person name="Lassalle G."/>
            <person name="Mestiri I."/>
            <person name="Schnel N."/>
            <person name="Le Paslier M.C."/>
            <person name="Fan G."/>
            <person name="Renault V."/>
            <person name="Bayer P.E."/>
            <person name="Golicz A.A."/>
            <person name="Manoli S."/>
            <person name="Lee T.H."/>
            <person name="Thi V.H."/>
            <person name="Chalabi S."/>
            <person name="Hu Q."/>
            <person name="Fan C."/>
            <person name="Tollenaere R."/>
            <person name="Lu Y."/>
            <person name="Battail C."/>
            <person name="Shen J."/>
            <person name="Sidebottom C.H."/>
            <person name="Wang X."/>
            <person name="Canaguier A."/>
            <person name="Chauveau A."/>
            <person name="Berard A."/>
            <person name="Deniot G."/>
            <person name="Guan M."/>
            <person name="Liu Z."/>
            <person name="Sun F."/>
            <person name="Lim Y.P."/>
            <person name="Lyons E."/>
            <person name="Town C.D."/>
            <person name="Bancroft I."/>
            <person name="Wang X."/>
            <person name="Meng J."/>
            <person name="Ma J."/>
            <person name="Pires J.C."/>
            <person name="King G.J."/>
            <person name="Brunel D."/>
            <person name="Delourme R."/>
            <person name="Renard M."/>
            <person name="Aury J.M."/>
            <person name="Adams K.L."/>
            <person name="Batley J."/>
            <person name="Snowdon R.J."/>
            <person name="Tost J."/>
            <person name="Edwards D."/>
            <person name="Zhou Y."/>
            <person name="Hua W."/>
            <person name="Sharpe A.G."/>
            <person name="Paterson A.H."/>
            <person name="Guan C."/>
            <person name="Wincker P."/>
        </authorList>
    </citation>
    <scope>NUCLEOTIDE SEQUENCE [LARGE SCALE GENOMIC DNA]</scope>
    <source>
        <strain evidence="15">cv. Darmor-bzh</strain>
    </source>
</reference>
<keyword evidence="7" id="KW-0238">DNA-binding</keyword>
<evidence type="ECO:0000256" key="3">
    <source>
        <dbReference type="ARBA" id="ARBA00022723"/>
    </source>
</evidence>
<dbReference type="AlphaFoldDB" id="A0A078J8B5"/>
<keyword evidence="8" id="KW-0804">Transcription</keyword>
<dbReference type="GO" id="GO:0005634">
    <property type="term" value="C:nucleus"/>
    <property type="evidence" value="ECO:0007669"/>
    <property type="project" value="UniProtKB-SubCell"/>
</dbReference>
<sequence length="747" mass="84595">MASTQDPVNIPEDGEDIDAEDIIEETVDEVESLETSPAPDTTAAKGKGKGKMKAAKKITKKTRSFVWEHYTRLKNNHNKCCCNYCGKKMSCASSSGTSNLRKHILACKKYLAWKATTSASQHVLNEEADGLHLGKVSESVFREAANEMLVIGELPLSFIDSLAFRHFCNKCKLQKPHSRRTATRDIVEMYVRRKTLMKKILGGKRQRLSLTADIWVAPNTGASYMVITAHFVDTNWQLKKLIIGFKNVSDHKGVTIAAVLKECLEEWDIKRVFCITVDNATANSNAMEIFKADFIEVNGEESVVLNGDYLHVRCATHIINLIVRNGLQEVDKSVAAIRNGIQFVRPSTPRLKSFQLRVDIEKITRGSLPLDCKTRWNSTFLMLNRAMDFKMAFDKMMAEDKPYNDYFQERVDGKKRHGPPAKDDWEVIDRFINFLVIFYQSTLVLSATNSSCSYKCYNEIVSIQSALIAMTCQGHDEELKKKATAMMTKLGKYWDPFGEGTEMNRMVIVASVFDPRNKMKFAQLCFDQLYGKDSFKAKQMHDSIMSILKKLFDQYNTRLTSSLNRSATASSSTSQSHEVGSSSSSQSQPQPRHSCRMDFSARLCFQKMDAVYKEMVQETGFQESATELELYLAENVESPKVFSGTEYDVLSWWKVNAQKYPVLSQVAKDVLAMQISSVASESAFSTSGRILDSTQSCLTHYTIEVLMCTEQWLKCEIRMNNRGSITIEQLLEDIEDQDELERGNSNF</sequence>
<dbReference type="GO" id="GO:0046983">
    <property type="term" value="F:protein dimerization activity"/>
    <property type="evidence" value="ECO:0007669"/>
    <property type="project" value="InterPro"/>
</dbReference>
<dbReference type="GO" id="GO:0003677">
    <property type="term" value="F:DNA binding"/>
    <property type="evidence" value="ECO:0007669"/>
    <property type="project" value="UniProtKB-KW"/>
</dbReference>
<keyword evidence="15" id="KW-1185">Reference proteome</keyword>
<dbReference type="PANTHER" id="PTHR46481:SF2">
    <property type="entry name" value="BED-TYPE DOMAIN-CONTAINING PROTEIN"/>
    <property type="match status" value="1"/>
</dbReference>
<organism evidence="14 15">
    <name type="scientific">Brassica napus</name>
    <name type="common">Rape</name>
    <dbReference type="NCBI Taxonomy" id="3708"/>
    <lineage>
        <taxon>Eukaryota</taxon>
        <taxon>Viridiplantae</taxon>
        <taxon>Streptophyta</taxon>
        <taxon>Embryophyta</taxon>
        <taxon>Tracheophyta</taxon>
        <taxon>Spermatophyta</taxon>
        <taxon>Magnoliopsida</taxon>
        <taxon>eudicotyledons</taxon>
        <taxon>Gunneridae</taxon>
        <taxon>Pentapetalae</taxon>
        <taxon>rosids</taxon>
        <taxon>malvids</taxon>
        <taxon>Brassicales</taxon>
        <taxon>Brassicaceae</taxon>
        <taxon>Brassiceae</taxon>
        <taxon>Brassica</taxon>
    </lineage>
</organism>
<dbReference type="SUPFAM" id="SSF57667">
    <property type="entry name" value="beta-beta-alpha zinc fingers"/>
    <property type="match status" value="1"/>
</dbReference>
<dbReference type="PROSITE" id="PS50808">
    <property type="entry name" value="ZF_BED"/>
    <property type="match status" value="1"/>
</dbReference>
<dbReference type="InterPro" id="IPR036236">
    <property type="entry name" value="Znf_C2H2_sf"/>
</dbReference>
<evidence type="ECO:0000313" key="13">
    <source>
        <dbReference type="EMBL" id="CDY50781.1"/>
    </source>
</evidence>
<dbReference type="InterPro" id="IPR012337">
    <property type="entry name" value="RNaseH-like_sf"/>
</dbReference>
<dbReference type="Pfam" id="PF14372">
    <property type="entry name" value="hAT-like_RNase-H"/>
    <property type="match status" value="1"/>
</dbReference>
<feature type="compositionally biased region" description="Low complexity" evidence="11">
    <location>
        <begin position="564"/>
        <end position="590"/>
    </location>
</feature>
<keyword evidence="4 10" id="KW-0863">Zinc-finger</keyword>
<accession>A0A078J8B5</accession>
<dbReference type="SUPFAM" id="SSF53098">
    <property type="entry name" value="Ribonuclease H-like"/>
    <property type="match status" value="1"/>
</dbReference>
<keyword evidence="9" id="KW-0539">Nucleus</keyword>
<name>A0A078J8B5_BRANA</name>
<comment type="subunit">
    <text evidence="2">Homodimer.</text>
</comment>
<dbReference type="InterPro" id="IPR003656">
    <property type="entry name" value="Znf_BED"/>
</dbReference>
<dbReference type="InterPro" id="IPR008906">
    <property type="entry name" value="HATC_C_dom"/>
</dbReference>
<evidence type="ECO:0000313" key="14">
    <source>
        <dbReference type="EMBL" id="CDY59949.1"/>
    </source>
</evidence>
<evidence type="ECO:0000256" key="10">
    <source>
        <dbReference type="PROSITE-ProRule" id="PRU00027"/>
    </source>
</evidence>
<evidence type="ECO:0000259" key="12">
    <source>
        <dbReference type="PROSITE" id="PS50808"/>
    </source>
</evidence>
<dbReference type="STRING" id="3708.A0A078J8B5"/>
<evidence type="ECO:0000313" key="15">
    <source>
        <dbReference type="Proteomes" id="UP000028999"/>
    </source>
</evidence>
<feature type="region of interest" description="Disordered" evidence="11">
    <location>
        <begin position="564"/>
        <end position="593"/>
    </location>
</feature>
<evidence type="ECO:0000256" key="8">
    <source>
        <dbReference type="ARBA" id="ARBA00023163"/>
    </source>
</evidence>
<reference evidence="14" key="2">
    <citation type="submission" date="2014-06" db="EMBL/GenBank/DDBJ databases">
        <authorList>
            <person name="Genoscope - CEA"/>
        </authorList>
    </citation>
    <scope>NUCLEOTIDE SEQUENCE</scope>
</reference>
<evidence type="ECO:0000256" key="7">
    <source>
        <dbReference type="ARBA" id="ARBA00023125"/>
    </source>
</evidence>
<evidence type="ECO:0000256" key="2">
    <source>
        <dbReference type="ARBA" id="ARBA00011738"/>
    </source>
</evidence>
<dbReference type="Gramene" id="CDY50781">
    <property type="protein sequence ID" value="CDY50781"/>
    <property type="gene ID" value="GSBRNA2T00097479001"/>
</dbReference>
<evidence type="ECO:0000256" key="1">
    <source>
        <dbReference type="ARBA" id="ARBA00004123"/>
    </source>
</evidence>
<dbReference type="Proteomes" id="UP000028999">
    <property type="component" value="Unassembled WGS sequence"/>
</dbReference>
<keyword evidence="5" id="KW-0862">Zinc</keyword>
<feature type="region of interest" description="Disordered" evidence="11">
    <location>
        <begin position="28"/>
        <end position="53"/>
    </location>
</feature>
<dbReference type="PaxDb" id="3708-A0A078J8B5"/>
<comment type="subcellular location">
    <subcellularLocation>
        <location evidence="1">Nucleus</location>
    </subcellularLocation>
</comment>